<dbReference type="EMBL" id="LR797491">
    <property type="protein sequence ID" value="CAB4220628.1"/>
    <property type="molecule type" value="Genomic_DNA"/>
</dbReference>
<organism evidence="2">
    <name type="scientific">uncultured Caudovirales phage</name>
    <dbReference type="NCBI Taxonomy" id="2100421"/>
    <lineage>
        <taxon>Viruses</taxon>
        <taxon>Duplodnaviria</taxon>
        <taxon>Heunggongvirae</taxon>
        <taxon>Uroviricota</taxon>
        <taxon>Caudoviricetes</taxon>
        <taxon>Peduoviridae</taxon>
        <taxon>Maltschvirus</taxon>
        <taxon>Maltschvirus maltsch</taxon>
    </lineage>
</organism>
<proteinExistence type="predicted"/>
<protein>
    <submittedName>
        <fullName evidence="2">Uncharacterized protein</fullName>
    </submittedName>
</protein>
<sequence length="96" mass="10065">MGLLVFQAVGALFPEQRGNGRQIHTELLGERLPPPQVPVTVGMGAQGHNLLITPTSATADNVVGLHATVADMLAAPLDHARMPANPFHVTRAVNDG</sequence>
<name>A0A6J5SYV5_9CAUD</name>
<evidence type="ECO:0000313" key="2">
    <source>
        <dbReference type="EMBL" id="CAB4220628.1"/>
    </source>
</evidence>
<reference evidence="2" key="1">
    <citation type="submission" date="2020-05" db="EMBL/GenBank/DDBJ databases">
        <authorList>
            <person name="Chiriac C."/>
            <person name="Salcher M."/>
            <person name="Ghai R."/>
            <person name="Kavagutti S V."/>
        </authorList>
    </citation>
    <scope>NUCLEOTIDE SEQUENCE</scope>
</reference>
<dbReference type="EMBL" id="LR797312">
    <property type="protein sequence ID" value="CAB4202244.1"/>
    <property type="molecule type" value="Genomic_DNA"/>
</dbReference>
<accession>A0A6J5SYV5</accession>
<gene>
    <name evidence="1" type="ORF">UFOVP1376_2</name>
    <name evidence="2" type="ORF">UFOVP1623_7</name>
</gene>
<evidence type="ECO:0000313" key="1">
    <source>
        <dbReference type="EMBL" id="CAB4202244.1"/>
    </source>
</evidence>